<dbReference type="AlphaFoldDB" id="A0A439DRK9"/>
<reference evidence="1 2" key="1">
    <citation type="submission" date="2013-06" db="EMBL/GenBank/DDBJ databases">
        <title>The draft sequence of the Mycobacterium elephantis genome.</title>
        <authorList>
            <person name="Pettersson F.B."/>
            <person name="Das S."/>
            <person name="Dasgupta S."/>
            <person name="Bhattacharya A."/>
            <person name="Kirsebom L.A."/>
        </authorList>
    </citation>
    <scope>NUCLEOTIDE SEQUENCE [LARGE SCALE GENOMIC DNA]</scope>
    <source>
        <strain evidence="1 2">DSM 44368</strain>
    </source>
</reference>
<proteinExistence type="predicted"/>
<protein>
    <submittedName>
        <fullName evidence="1">Uncharacterized protein</fullName>
    </submittedName>
</protein>
<organism evidence="1 2">
    <name type="scientific">Mycolicibacterium elephantis DSM 44368</name>
    <dbReference type="NCBI Taxonomy" id="1335622"/>
    <lineage>
        <taxon>Bacteria</taxon>
        <taxon>Bacillati</taxon>
        <taxon>Actinomycetota</taxon>
        <taxon>Actinomycetes</taxon>
        <taxon>Mycobacteriales</taxon>
        <taxon>Mycobacteriaceae</taxon>
        <taxon>Mycolicibacterium</taxon>
    </lineage>
</organism>
<accession>A0A439DRK9</accession>
<dbReference type="EMBL" id="ATDN01000023">
    <property type="protein sequence ID" value="RWA18822.1"/>
    <property type="molecule type" value="Genomic_DNA"/>
</dbReference>
<keyword evidence="2" id="KW-1185">Reference proteome</keyword>
<evidence type="ECO:0000313" key="1">
    <source>
        <dbReference type="EMBL" id="RWA18822.1"/>
    </source>
</evidence>
<comment type="caution">
    <text evidence="1">The sequence shown here is derived from an EMBL/GenBank/DDBJ whole genome shotgun (WGS) entry which is preliminary data.</text>
</comment>
<sequence length="33" mass="3892">MDEVMASVPAAQQCRCEKVTDPPRRTLGRFWRR</sequence>
<gene>
    <name evidence="1" type="ORF">MELE44368_04080</name>
</gene>
<evidence type="ECO:0000313" key="2">
    <source>
        <dbReference type="Proteomes" id="UP000287177"/>
    </source>
</evidence>
<name>A0A439DRK9_9MYCO</name>
<dbReference type="Proteomes" id="UP000287177">
    <property type="component" value="Unassembled WGS sequence"/>
</dbReference>